<protein>
    <recommendedName>
        <fullName evidence="4">PNPLA domain-containing protein</fullName>
    </recommendedName>
</protein>
<feature type="transmembrane region" description="Helical" evidence="1">
    <location>
        <begin position="129"/>
        <end position="147"/>
    </location>
</feature>
<feature type="transmembrane region" description="Helical" evidence="1">
    <location>
        <begin position="334"/>
        <end position="353"/>
    </location>
</feature>
<keyword evidence="1" id="KW-0472">Membrane</keyword>
<dbReference type="Proteomes" id="UP001371218">
    <property type="component" value="Unassembled WGS sequence"/>
</dbReference>
<feature type="transmembrane region" description="Helical" evidence="1">
    <location>
        <begin position="290"/>
        <end position="307"/>
    </location>
</feature>
<feature type="transmembrane region" description="Helical" evidence="1">
    <location>
        <begin position="523"/>
        <end position="542"/>
    </location>
</feature>
<feature type="transmembrane region" description="Helical" evidence="1">
    <location>
        <begin position="240"/>
        <end position="260"/>
    </location>
</feature>
<dbReference type="InterPro" id="IPR016035">
    <property type="entry name" value="Acyl_Trfase/lysoPLipase"/>
</dbReference>
<evidence type="ECO:0000313" key="2">
    <source>
        <dbReference type="EMBL" id="MEK8031795.1"/>
    </source>
</evidence>
<proteinExistence type="predicted"/>
<sequence>MAVAEGSSRAQPPGREADPSAFSIAPLAWLASGAGIVALTLATLQFALRLPSGYGIEDLLGWTRPDSVSAAVNLWCQYALRWRSAAAYVLADSALFVPLYAALFLAAGRGLHEALQPGPSLLARILSRVLPWASTVSVGLLVLVDLIENWAGAVRLGVSSAAAAVSLAVGLTLLVVLWRWALAAPIQRNRLFCRGLGTVAAGLVSTLALIVAVDETSACRAAAQSALAAPAAWAHAAKPALIGLALLPILAGAVIWWFGLDLDLTQDRQRTEAGQRAAWRAGVGGVIGRSRYVIVVLAMFGTFTLVLDQCRDVLLGLAYPDPAATAGALWWRKLVQGLCAVSVAMLAYSCWLWTRLAGMVQRPGLVLGGGPEVAASVGAFARGWARALSLVPLVMVAGLVAYTVGDAITAGLRTAKPGTVAEQLGGTLLGLIGFGGFALAAGFFLLQLRRRLPLASLAAYYNSEPDFYRLLWGDSAVLQKRQADFAAEDSGPPCLRRRRRTVSWMKPAAQWLSRWMWPLAHPVIWPLVALLLMTGLRIVMAWRPDVTAQAPATIALLALALNWWLGVAGLLTLVEQRRAVAWSLLLLLVVALFAALGWSDNHRLPLTAPRWEDLVTLRWHGVNALLVLVLLGAAQWLLFCYRHDKGQRFFAHWSTTRFNVMRGVLAALLAVFASLALKAVDASSAPLMARSDNRVASPRPPAGQVLGGWVLQLPADPPPEQAEVLLIAAEGGGIRSAYWTAQILARLHDADPTIDKRIAALSGVSGGSVGIAVYRACLAHVRDRSGAGSGIVPASPVNPALPTQGPADDTPVARSYSVRECVESGFRRLDGLSPLIGGLLFEDAFARVLPTTMKLGPLDLACSQPGCVHLSRAQPFEREWIRQFGHLGDSLGDVPSSDGHPPGVPPMLLNSTWVESGNRAVLGTLDGMDLPSSHDLVTELGAWPPLITAAHTSARFPFINPLAALPPEPGQDRTRGHLADGGYHDNSGTATLADLWRSLRGWLPPPWKARLILIRNGQPRIDCERAPKDGPPVPCLDPRVHPSDAELKADLLRPANRHRLDLLADLLGPAVALVNVSGIGAHGRQAPAALAAELAQQPDAPAPLFYDQLDNGDLVPLGWYLSPAARESIESQAALYFQPGSPKP</sequence>
<accession>A0ABU9BP97</accession>
<evidence type="ECO:0008006" key="4">
    <source>
        <dbReference type="Google" id="ProtNLM"/>
    </source>
</evidence>
<feature type="transmembrane region" description="Helical" evidence="1">
    <location>
        <begin position="21"/>
        <end position="48"/>
    </location>
</feature>
<organism evidence="2 3">
    <name type="scientific">Ideonella lacteola</name>
    <dbReference type="NCBI Taxonomy" id="2984193"/>
    <lineage>
        <taxon>Bacteria</taxon>
        <taxon>Pseudomonadati</taxon>
        <taxon>Pseudomonadota</taxon>
        <taxon>Betaproteobacteria</taxon>
        <taxon>Burkholderiales</taxon>
        <taxon>Sphaerotilaceae</taxon>
        <taxon>Ideonella</taxon>
    </lineage>
</organism>
<evidence type="ECO:0000256" key="1">
    <source>
        <dbReference type="SAM" id="Phobius"/>
    </source>
</evidence>
<feature type="transmembrane region" description="Helical" evidence="1">
    <location>
        <begin position="85"/>
        <end position="108"/>
    </location>
</feature>
<evidence type="ECO:0000313" key="3">
    <source>
        <dbReference type="Proteomes" id="UP001371218"/>
    </source>
</evidence>
<name>A0ABU9BP97_9BURK</name>
<keyword evidence="1" id="KW-1133">Transmembrane helix</keyword>
<dbReference type="SUPFAM" id="SSF52151">
    <property type="entry name" value="FabD/lysophospholipase-like"/>
    <property type="match status" value="1"/>
</dbReference>
<feature type="transmembrane region" description="Helical" evidence="1">
    <location>
        <begin position="554"/>
        <end position="573"/>
    </location>
</feature>
<gene>
    <name evidence="2" type="ORF">AACH06_13290</name>
</gene>
<feature type="transmembrane region" description="Helical" evidence="1">
    <location>
        <begin position="424"/>
        <end position="446"/>
    </location>
</feature>
<feature type="transmembrane region" description="Helical" evidence="1">
    <location>
        <begin position="384"/>
        <end position="404"/>
    </location>
</feature>
<keyword evidence="1" id="KW-0812">Transmembrane</keyword>
<feature type="transmembrane region" description="Helical" evidence="1">
    <location>
        <begin position="660"/>
        <end position="680"/>
    </location>
</feature>
<comment type="caution">
    <text evidence="2">The sequence shown here is derived from an EMBL/GenBank/DDBJ whole genome shotgun (WGS) entry which is preliminary data.</text>
</comment>
<feature type="transmembrane region" description="Helical" evidence="1">
    <location>
        <begin position="580"/>
        <end position="599"/>
    </location>
</feature>
<dbReference type="RefSeq" id="WP_341426178.1">
    <property type="nucleotide sequence ID" value="NZ_JBBUTG010000006.1"/>
</dbReference>
<reference evidence="2 3" key="1">
    <citation type="submission" date="2024-04" db="EMBL/GenBank/DDBJ databases">
        <title>Novel species of the genus Ideonella isolated from streams.</title>
        <authorList>
            <person name="Lu H."/>
        </authorList>
    </citation>
    <scope>NUCLEOTIDE SEQUENCE [LARGE SCALE GENOMIC DNA]</scope>
    <source>
        <strain evidence="2 3">DXS29W</strain>
    </source>
</reference>
<dbReference type="EMBL" id="JBBUTG010000006">
    <property type="protein sequence ID" value="MEK8031795.1"/>
    <property type="molecule type" value="Genomic_DNA"/>
</dbReference>
<feature type="transmembrane region" description="Helical" evidence="1">
    <location>
        <begin position="153"/>
        <end position="179"/>
    </location>
</feature>
<keyword evidence="3" id="KW-1185">Reference proteome</keyword>
<feature type="transmembrane region" description="Helical" evidence="1">
    <location>
        <begin position="619"/>
        <end position="639"/>
    </location>
</feature>
<feature type="transmembrane region" description="Helical" evidence="1">
    <location>
        <begin position="191"/>
        <end position="213"/>
    </location>
</feature>